<dbReference type="EMBL" id="HBIJ01013154">
    <property type="protein sequence ID" value="CAE0368155.1"/>
    <property type="molecule type" value="Transcribed_RNA"/>
</dbReference>
<feature type="region of interest" description="Disordered" evidence="1">
    <location>
        <begin position="152"/>
        <end position="302"/>
    </location>
</feature>
<feature type="region of interest" description="Disordered" evidence="1">
    <location>
        <begin position="411"/>
        <end position="447"/>
    </location>
</feature>
<feature type="compositionally biased region" description="Polar residues" evidence="1">
    <location>
        <begin position="411"/>
        <end position="431"/>
    </location>
</feature>
<reference evidence="3" key="1">
    <citation type="submission" date="2021-01" db="EMBL/GenBank/DDBJ databases">
        <authorList>
            <person name="Corre E."/>
            <person name="Pelletier E."/>
            <person name="Niang G."/>
            <person name="Scheremetjew M."/>
            <person name="Finn R."/>
            <person name="Kale V."/>
            <person name="Holt S."/>
            <person name="Cochrane G."/>
            <person name="Meng A."/>
            <person name="Brown T."/>
            <person name="Cohen L."/>
        </authorList>
    </citation>
    <scope>NUCLEOTIDE SEQUENCE</scope>
    <source>
        <strain evidence="3">CCMP1510</strain>
    </source>
</reference>
<dbReference type="Pfam" id="PF13180">
    <property type="entry name" value="PDZ_2"/>
    <property type="match status" value="1"/>
</dbReference>
<sequence>MASSGGVEVQAILIRAPDESWGLQLEFQLFRSKSRGKDDTEEQWGCFAVVDLRPNSPAFRAPQLQIGDFIVGVNGERIASATREDFAELLSILHSAGTVVLLTVARGGKPLSMNLHFDGDDDGVRAIVETCQEAGTSRVHYLTLGTDPKQLIEPDHRVTGTTSQDVTKKKSTTINTVEENLPTEPATDQAAAEETLSNQETQDDNGIETESATEREASNAEQEEEQSVQKEVEVQEKEDEEKLKPEEEEDESMPQDEKDVKLPQEEADREEETKPEDEDFAEFVSADEEEEKKVDDKEAMPDEEIQIDPSAAYRIKFVPLDDDTCIGARFAGCIDRTDGTSRDACYAPLNFGDVLIAIDDKPVLDLAYADILAKLRRPPPLTLNFVRAAPMAGASEAESHRVVDDGQVVGYNSRQTSSDKSPADPSISSAFSPRRALGRLFSSSSTK</sequence>
<feature type="compositionally biased region" description="Basic and acidic residues" evidence="1">
    <location>
        <begin position="291"/>
        <end position="300"/>
    </location>
</feature>
<gene>
    <name evidence="3" type="ORF">ALAG00032_LOCUS8917</name>
</gene>
<evidence type="ECO:0000313" key="3">
    <source>
        <dbReference type="EMBL" id="CAE0368155.1"/>
    </source>
</evidence>
<dbReference type="CDD" id="cd00136">
    <property type="entry name" value="PDZ_canonical"/>
    <property type="match status" value="1"/>
</dbReference>
<name>A0A7S3JXD3_9STRA</name>
<dbReference type="AlphaFoldDB" id="A0A7S3JXD3"/>
<evidence type="ECO:0000256" key="1">
    <source>
        <dbReference type="SAM" id="MobiDB-lite"/>
    </source>
</evidence>
<proteinExistence type="predicted"/>
<protein>
    <recommendedName>
        <fullName evidence="2">PDZ domain-containing protein</fullName>
    </recommendedName>
</protein>
<dbReference type="SUPFAM" id="SSF50156">
    <property type="entry name" value="PDZ domain-like"/>
    <property type="match status" value="1"/>
</dbReference>
<feature type="compositionally biased region" description="Basic and acidic residues" evidence="1">
    <location>
        <begin position="255"/>
        <end position="266"/>
    </location>
</feature>
<feature type="domain" description="PDZ" evidence="2">
    <location>
        <begin position="13"/>
        <end position="108"/>
    </location>
</feature>
<dbReference type="InterPro" id="IPR036034">
    <property type="entry name" value="PDZ_sf"/>
</dbReference>
<dbReference type="PROSITE" id="PS50106">
    <property type="entry name" value="PDZ"/>
    <property type="match status" value="1"/>
</dbReference>
<organism evidence="3">
    <name type="scientific">Aureoumbra lagunensis</name>
    <dbReference type="NCBI Taxonomy" id="44058"/>
    <lineage>
        <taxon>Eukaryota</taxon>
        <taxon>Sar</taxon>
        <taxon>Stramenopiles</taxon>
        <taxon>Ochrophyta</taxon>
        <taxon>Pelagophyceae</taxon>
        <taxon>Pelagomonadales</taxon>
        <taxon>Aureoumbra</taxon>
    </lineage>
</organism>
<accession>A0A7S3JXD3</accession>
<dbReference type="Gene3D" id="2.30.42.10">
    <property type="match status" value="1"/>
</dbReference>
<dbReference type="InterPro" id="IPR001478">
    <property type="entry name" value="PDZ"/>
</dbReference>
<dbReference type="SMART" id="SM00228">
    <property type="entry name" value="PDZ"/>
    <property type="match status" value="1"/>
</dbReference>
<feature type="compositionally biased region" description="Acidic residues" evidence="1">
    <location>
        <begin position="267"/>
        <end position="290"/>
    </location>
</feature>
<evidence type="ECO:0000259" key="2">
    <source>
        <dbReference type="PROSITE" id="PS50106"/>
    </source>
</evidence>
<feature type="compositionally biased region" description="Basic and acidic residues" evidence="1">
    <location>
        <begin position="227"/>
        <end position="245"/>
    </location>
</feature>